<dbReference type="InterPro" id="IPR013128">
    <property type="entry name" value="Peptidase_C1A"/>
</dbReference>
<dbReference type="InterPro" id="IPR038765">
    <property type="entry name" value="Papain-like_cys_pep_sf"/>
</dbReference>
<dbReference type="CDD" id="cd02248">
    <property type="entry name" value="Peptidase_C1A"/>
    <property type="match status" value="1"/>
</dbReference>
<dbReference type="Gene3D" id="3.90.70.10">
    <property type="entry name" value="Cysteine proteinases"/>
    <property type="match status" value="1"/>
</dbReference>
<protein>
    <recommendedName>
        <fullName evidence="4">Peptidase C1A papain C-terminal domain-containing protein</fullName>
    </recommendedName>
</protein>
<dbReference type="Pfam" id="PF00112">
    <property type="entry name" value="Peptidase_C1"/>
    <property type="match status" value="1"/>
</dbReference>
<feature type="domain" description="Peptidase C1A papain C-terminal" evidence="4">
    <location>
        <begin position="113"/>
        <end position="358"/>
    </location>
</feature>
<dbReference type="EMBL" id="HBFQ01030493">
    <property type="protein sequence ID" value="CAD8847098.1"/>
    <property type="molecule type" value="Transcribed_RNA"/>
</dbReference>
<evidence type="ECO:0000256" key="3">
    <source>
        <dbReference type="SAM" id="SignalP"/>
    </source>
</evidence>
<dbReference type="Pfam" id="PF08246">
    <property type="entry name" value="Inhibitor_I29"/>
    <property type="match status" value="1"/>
</dbReference>
<sequence>MCVNFMLFFAMLAVPISSVRVGVDGDRRAFNSHLAEHFEAMGTPEYEVRFQHYKKRMAAIQEHNSRHERTWTRGVNRFTAWTDEERADLLGWRGKSAELSFRSLSIARKRKELPASVSWEHLNAVQDIQYQGVCASCWAITVTSTLTAHAEIYAQATKGLNRTFSTQELVDCVSNPHECGGQGGCQGATPELALAYTMMFGLAESSEYPYQGRQSVCSAQAAARRQSFVSLSADMENAQLGENAVGTHESRPDDLGRSFNMIGWVRLPVNERQPLMTALVEHGPVVVGVAAAEWLDYESGVFSGCSKDPVLDHVVVLVGYGSLDGVSHWRIQNSWSDSWGDKGYLNLLRHEQEADEPCGIDHQFEKGGGCKGAPSDFPVCGECGIFSNSVFPLFGS</sequence>
<dbReference type="GO" id="GO:0006508">
    <property type="term" value="P:proteolysis"/>
    <property type="evidence" value="ECO:0007669"/>
    <property type="project" value="InterPro"/>
</dbReference>
<dbReference type="SMART" id="SM00645">
    <property type="entry name" value="Pept_C1"/>
    <property type="match status" value="1"/>
</dbReference>
<organism evidence="5">
    <name type="scientific">Noctiluca scintillans</name>
    <name type="common">Sea sparkle</name>
    <name type="synonym">Red tide dinoflagellate</name>
    <dbReference type="NCBI Taxonomy" id="2966"/>
    <lineage>
        <taxon>Eukaryota</taxon>
        <taxon>Sar</taxon>
        <taxon>Alveolata</taxon>
        <taxon>Dinophyceae</taxon>
        <taxon>Noctilucales</taxon>
        <taxon>Noctilucaceae</taxon>
        <taxon>Noctiluca</taxon>
    </lineage>
</organism>
<evidence type="ECO:0000256" key="2">
    <source>
        <dbReference type="ARBA" id="ARBA00023145"/>
    </source>
</evidence>
<dbReference type="AlphaFoldDB" id="A0A7S1A9S8"/>
<feature type="chain" id="PRO_5031260333" description="Peptidase C1A papain C-terminal domain-containing protein" evidence="3">
    <location>
        <begin position="19"/>
        <end position="396"/>
    </location>
</feature>
<dbReference type="PRINTS" id="PR00705">
    <property type="entry name" value="PAPAIN"/>
</dbReference>
<dbReference type="InterPro" id="IPR000668">
    <property type="entry name" value="Peptidase_C1A_C"/>
</dbReference>
<dbReference type="InterPro" id="IPR013201">
    <property type="entry name" value="Prot_inhib_I29"/>
</dbReference>
<feature type="signal peptide" evidence="3">
    <location>
        <begin position="1"/>
        <end position="18"/>
    </location>
</feature>
<comment type="similarity">
    <text evidence="1">Belongs to the peptidase C1 family.</text>
</comment>
<reference evidence="5" key="1">
    <citation type="submission" date="2021-01" db="EMBL/GenBank/DDBJ databases">
        <authorList>
            <person name="Corre E."/>
            <person name="Pelletier E."/>
            <person name="Niang G."/>
            <person name="Scheremetjew M."/>
            <person name="Finn R."/>
            <person name="Kale V."/>
            <person name="Holt S."/>
            <person name="Cochrane G."/>
            <person name="Meng A."/>
            <person name="Brown T."/>
            <person name="Cohen L."/>
        </authorList>
    </citation>
    <scope>NUCLEOTIDE SEQUENCE</scope>
</reference>
<proteinExistence type="inferred from homology"/>
<keyword evidence="3" id="KW-0732">Signal</keyword>
<dbReference type="GO" id="GO:0008234">
    <property type="term" value="F:cysteine-type peptidase activity"/>
    <property type="evidence" value="ECO:0007669"/>
    <property type="project" value="InterPro"/>
</dbReference>
<gene>
    <name evidence="5" type="ORF">NSCI0253_LOCUS21448</name>
</gene>
<name>A0A7S1A9S8_NOCSC</name>
<evidence type="ECO:0000256" key="1">
    <source>
        <dbReference type="ARBA" id="ARBA00008455"/>
    </source>
</evidence>
<dbReference type="PANTHER" id="PTHR12411">
    <property type="entry name" value="CYSTEINE PROTEASE FAMILY C1-RELATED"/>
    <property type="match status" value="1"/>
</dbReference>
<dbReference type="SUPFAM" id="SSF54001">
    <property type="entry name" value="Cysteine proteinases"/>
    <property type="match status" value="1"/>
</dbReference>
<evidence type="ECO:0000259" key="4">
    <source>
        <dbReference type="SMART" id="SM00645"/>
    </source>
</evidence>
<dbReference type="InterPro" id="IPR039417">
    <property type="entry name" value="Peptidase_C1A_papain-like"/>
</dbReference>
<evidence type="ECO:0000313" key="5">
    <source>
        <dbReference type="EMBL" id="CAD8847098.1"/>
    </source>
</evidence>
<accession>A0A7S1A9S8</accession>
<keyword evidence="2" id="KW-0865">Zymogen</keyword>